<comment type="subcellular location">
    <subcellularLocation>
        <location evidence="1">Membrane</location>
        <topology evidence="1">Multi-pass membrane protein</topology>
    </subcellularLocation>
</comment>
<feature type="transmembrane region" description="Helical" evidence="5">
    <location>
        <begin position="133"/>
        <end position="155"/>
    </location>
</feature>
<evidence type="ECO:0000256" key="1">
    <source>
        <dbReference type="ARBA" id="ARBA00004141"/>
    </source>
</evidence>
<organism evidence="7">
    <name type="scientific">hydrothermal vent metagenome</name>
    <dbReference type="NCBI Taxonomy" id="652676"/>
    <lineage>
        <taxon>unclassified sequences</taxon>
        <taxon>metagenomes</taxon>
        <taxon>ecological metagenomes</taxon>
    </lineage>
</organism>
<feature type="transmembrane region" description="Helical" evidence="5">
    <location>
        <begin position="194"/>
        <end position="211"/>
    </location>
</feature>
<keyword evidence="4 5" id="KW-0472">Membrane</keyword>
<evidence type="ECO:0000256" key="3">
    <source>
        <dbReference type="ARBA" id="ARBA00022989"/>
    </source>
</evidence>
<evidence type="ECO:0000256" key="5">
    <source>
        <dbReference type="SAM" id="Phobius"/>
    </source>
</evidence>
<dbReference type="EMBL" id="UOFP01000314">
    <property type="protein sequence ID" value="VAW90185.1"/>
    <property type="molecule type" value="Genomic_DNA"/>
</dbReference>
<dbReference type="PANTHER" id="PTHR22911:SF6">
    <property type="entry name" value="SOLUTE CARRIER FAMILY 35 MEMBER G1"/>
    <property type="match status" value="1"/>
</dbReference>
<dbReference type="InterPro" id="IPR000620">
    <property type="entry name" value="EamA_dom"/>
</dbReference>
<protein>
    <submittedName>
        <fullName evidence="7">Membrane protein</fullName>
    </submittedName>
</protein>
<dbReference type="SUPFAM" id="SSF103481">
    <property type="entry name" value="Multidrug resistance efflux transporter EmrE"/>
    <property type="match status" value="2"/>
</dbReference>
<reference evidence="7" key="1">
    <citation type="submission" date="2018-06" db="EMBL/GenBank/DDBJ databases">
        <authorList>
            <person name="Zhirakovskaya E."/>
        </authorList>
    </citation>
    <scope>NUCLEOTIDE SEQUENCE</scope>
</reference>
<accession>A0A3B0Z9V8</accession>
<dbReference type="PANTHER" id="PTHR22911">
    <property type="entry name" value="ACYL-MALONYL CONDENSING ENZYME-RELATED"/>
    <property type="match status" value="1"/>
</dbReference>
<name>A0A3B0Z9V8_9ZZZZ</name>
<sequence length="274" mass="30569">MFVTLLSFSLMAVAVKELSEDLSTSQIIFFRSLVSLIILIPIVNYFGFKEIISSHTGKHVLRNVAHFLGQYGWIYGIAFIPLSEVFALEFTVPIWTALIAMILLKEKLNKSRIISIGLGVVGVVVILRPGIEIVHLASIAVLLGAFSYALSHTLTKSIVKYDSPLSIIFYMAVIQLPIGLVLSFDNWIMPSGNMWWWIVVAGIAALVAHFCMAKAMMFADAMVVVPMDFLRLPLIMIVGLLFYNENIEWLILVGALFMLAGNFVNLKNENKVRD</sequence>
<feature type="transmembrane region" description="Helical" evidence="5">
    <location>
        <begin position="111"/>
        <end position="127"/>
    </location>
</feature>
<feature type="transmembrane region" description="Helical" evidence="5">
    <location>
        <begin position="86"/>
        <end position="104"/>
    </location>
</feature>
<dbReference type="Pfam" id="PF00892">
    <property type="entry name" value="EamA"/>
    <property type="match status" value="2"/>
</dbReference>
<evidence type="ECO:0000259" key="6">
    <source>
        <dbReference type="Pfam" id="PF00892"/>
    </source>
</evidence>
<evidence type="ECO:0000313" key="7">
    <source>
        <dbReference type="EMBL" id="VAW90185.1"/>
    </source>
</evidence>
<gene>
    <name evidence="7" type="ORF">MNBD_GAMMA18-1611</name>
</gene>
<dbReference type="AlphaFoldDB" id="A0A3B0Z9V8"/>
<evidence type="ECO:0000256" key="4">
    <source>
        <dbReference type="ARBA" id="ARBA00023136"/>
    </source>
</evidence>
<dbReference type="GO" id="GO:0016020">
    <property type="term" value="C:membrane"/>
    <property type="evidence" value="ECO:0007669"/>
    <property type="project" value="UniProtKB-SubCell"/>
</dbReference>
<keyword evidence="2 5" id="KW-0812">Transmembrane</keyword>
<proteinExistence type="predicted"/>
<keyword evidence="3 5" id="KW-1133">Transmembrane helix</keyword>
<feature type="transmembrane region" description="Helical" evidence="5">
    <location>
        <begin position="223"/>
        <end position="243"/>
    </location>
</feature>
<dbReference type="Gene3D" id="1.10.3730.20">
    <property type="match status" value="1"/>
</dbReference>
<evidence type="ECO:0000256" key="2">
    <source>
        <dbReference type="ARBA" id="ARBA00022692"/>
    </source>
</evidence>
<feature type="transmembrane region" description="Helical" evidence="5">
    <location>
        <begin position="249"/>
        <end position="266"/>
    </location>
</feature>
<feature type="transmembrane region" description="Helical" evidence="5">
    <location>
        <begin position="167"/>
        <end position="188"/>
    </location>
</feature>
<feature type="domain" description="EamA" evidence="6">
    <location>
        <begin position="137"/>
        <end position="264"/>
    </location>
</feature>
<dbReference type="InterPro" id="IPR037185">
    <property type="entry name" value="EmrE-like"/>
</dbReference>
<feature type="domain" description="EamA" evidence="6">
    <location>
        <begin position="2"/>
        <end position="127"/>
    </location>
</feature>
<feature type="transmembrane region" description="Helical" evidence="5">
    <location>
        <begin position="60"/>
        <end position="80"/>
    </location>
</feature>
<feature type="transmembrane region" description="Helical" evidence="5">
    <location>
        <begin position="29"/>
        <end position="48"/>
    </location>
</feature>